<sequence>MAHVIEHCRFACAIDPQCLGIEFVKGVFCASIRKYRADKVVRYLGTLAERKPSKCYGVQHQIFD</sequence>
<gene>
    <name evidence="1" type="ORF">DILT_LOCUS16624</name>
</gene>
<name>A0A3P7R027_DIBLA</name>
<dbReference type="Proteomes" id="UP000281553">
    <property type="component" value="Unassembled WGS sequence"/>
</dbReference>
<proteinExistence type="predicted"/>
<dbReference type="AlphaFoldDB" id="A0A3P7R027"/>
<organism evidence="1 2">
    <name type="scientific">Dibothriocephalus latus</name>
    <name type="common">Fish tapeworm</name>
    <name type="synonym">Diphyllobothrium latum</name>
    <dbReference type="NCBI Taxonomy" id="60516"/>
    <lineage>
        <taxon>Eukaryota</taxon>
        <taxon>Metazoa</taxon>
        <taxon>Spiralia</taxon>
        <taxon>Lophotrochozoa</taxon>
        <taxon>Platyhelminthes</taxon>
        <taxon>Cestoda</taxon>
        <taxon>Eucestoda</taxon>
        <taxon>Diphyllobothriidea</taxon>
        <taxon>Diphyllobothriidae</taxon>
        <taxon>Dibothriocephalus</taxon>
    </lineage>
</organism>
<dbReference type="OrthoDB" id="6247709at2759"/>
<evidence type="ECO:0000313" key="2">
    <source>
        <dbReference type="Proteomes" id="UP000281553"/>
    </source>
</evidence>
<keyword evidence="2" id="KW-1185">Reference proteome</keyword>
<evidence type="ECO:0000313" key="1">
    <source>
        <dbReference type="EMBL" id="VDN34869.1"/>
    </source>
</evidence>
<dbReference type="EMBL" id="UYRU01086090">
    <property type="protein sequence ID" value="VDN34869.1"/>
    <property type="molecule type" value="Genomic_DNA"/>
</dbReference>
<protein>
    <recommendedName>
        <fullName evidence="3">Apple domain-containing protein</fullName>
    </recommendedName>
</protein>
<reference evidence="1 2" key="1">
    <citation type="submission" date="2018-11" db="EMBL/GenBank/DDBJ databases">
        <authorList>
            <consortium name="Pathogen Informatics"/>
        </authorList>
    </citation>
    <scope>NUCLEOTIDE SEQUENCE [LARGE SCALE GENOMIC DNA]</scope>
</reference>
<accession>A0A3P7R027</accession>
<evidence type="ECO:0008006" key="3">
    <source>
        <dbReference type="Google" id="ProtNLM"/>
    </source>
</evidence>